<dbReference type="GO" id="GO:0006811">
    <property type="term" value="P:monoatomic ion transport"/>
    <property type="evidence" value="ECO:0007669"/>
    <property type="project" value="UniProtKB-KW"/>
</dbReference>
<feature type="transmembrane region" description="Helical" evidence="7">
    <location>
        <begin position="9"/>
        <end position="28"/>
    </location>
</feature>
<dbReference type="SFLD" id="SFLDG01168">
    <property type="entry name" value="Ferric_reductase_subgroup_(FRE"/>
    <property type="match status" value="1"/>
</dbReference>
<keyword evidence="6 7" id="KW-0472">Membrane</keyword>
<keyword evidence="2 7" id="KW-0812">Transmembrane</keyword>
<feature type="transmembrane region" description="Helical" evidence="7">
    <location>
        <begin position="191"/>
        <end position="212"/>
    </location>
</feature>
<evidence type="ECO:0000256" key="3">
    <source>
        <dbReference type="ARBA" id="ARBA00022989"/>
    </source>
</evidence>
<keyword evidence="5" id="KW-0406">Ion transport</keyword>
<reference evidence="9" key="1">
    <citation type="journal article" date="2020" name="Fungal Divers.">
        <title>Resolving the Mortierellaceae phylogeny through synthesis of multi-gene phylogenetics and phylogenomics.</title>
        <authorList>
            <person name="Vandepol N."/>
            <person name="Liber J."/>
            <person name="Desiro A."/>
            <person name="Na H."/>
            <person name="Kennedy M."/>
            <person name="Barry K."/>
            <person name="Grigoriev I.V."/>
            <person name="Miller A.N."/>
            <person name="O'Donnell K."/>
            <person name="Stajich J.E."/>
            <person name="Bonito G."/>
        </authorList>
    </citation>
    <scope>NUCLEOTIDE SEQUENCE</scope>
    <source>
        <strain evidence="9">NVP1</strain>
    </source>
</reference>
<evidence type="ECO:0000256" key="1">
    <source>
        <dbReference type="ARBA" id="ARBA00004141"/>
    </source>
</evidence>
<dbReference type="PANTHER" id="PTHR11972">
    <property type="entry name" value="NADPH OXIDASE"/>
    <property type="match status" value="1"/>
</dbReference>
<evidence type="ECO:0000256" key="7">
    <source>
        <dbReference type="SAM" id="Phobius"/>
    </source>
</evidence>
<dbReference type="PANTHER" id="PTHR11972:SF69">
    <property type="entry name" value="FERRIC REDUCTION OXIDASE 6-RELATED"/>
    <property type="match status" value="1"/>
</dbReference>
<feature type="transmembrane region" description="Helical" evidence="7">
    <location>
        <begin position="146"/>
        <end position="170"/>
    </location>
</feature>
<dbReference type="InterPro" id="IPR017938">
    <property type="entry name" value="Riboflavin_synthase-like_b-brl"/>
</dbReference>
<sequence length="875" mass="97786">MAKTQYFKTLAWAGLIVLFVAVVIDFEVTWKSKGGIRNILTYNVRDAFFLSLFVLPAVLSHLVTIWGHYYRADSHFQESIVKVLMENAKDRKRVSIWERHDPWIGFSTKYWIMVLISVFFNVIWFVQPLVAYIPSGTRRLGRTGAIYAYVAFGTGYAAMGACGMLLLLVLRRSMFQAIGYTYADLLPLHRWMGVAFVVWSTIHTIFYTAYYIHFDAFWDAFNFDGNTRGPQNMIALVAYAALCVLGITAIPQVRRRAYLFFITMHRVMTVITFVGTLMHYPYYIIWYYCLPSMCLYLADRFIPKMMQELALAPEVVCSFDKEADIATVVIMSRNRLEPLKPYYPGDYINLQIPELSTIYHPFTIGSYWAEDPYSMTLYIRTFQENESSWTHGIAKLCPGDGSRILVKGRVDGVFGDRDHDYFSNEVIVIFAAGAAITTFMSLLKSMAAQIDATSNQFASPSVTHVHLICTFRYESELYAYGDFLHRITHDPRFTTWLCTTLYVSRPDKDKPPTVCSSGQCGHEGLCERVVPETAQPVPLAYPFPRRPANYGAAGVTETKDKEYKKPERARPFPGCCPESTGSCSSNSTVCGGGESSAGTRVASAASLETTHGLSRKSDYDPLPTFLEMSSATLATVHAKKDLVATTLILFVPLVVFAWSRSIVWDGVRDGQERWCRTTFNFDQRWTNHCLWAYALMPGVFHLALAMVMGYAGLWAVRSSNLLHSSPSYSSSRKASSAVSSSAASVSSSSSSMGKGKGLDASRSDLETDTLLSASSVLQPRRLGGLYPEAALSVVLTDPSKQHTIPFKRGRIQVHYHIQELKMAGIGREDSLGGASRRKGGVLVFGGGPEAFVEMIGESCKKAEWDVDFCAETWAP</sequence>
<dbReference type="InterPro" id="IPR050369">
    <property type="entry name" value="RBOH/FRE"/>
</dbReference>
<keyword evidence="10" id="KW-1185">Reference proteome</keyword>
<dbReference type="CDD" id="cd06186">
    <property type="entry name" value="NOX_Duox_like_FAD_NADP"/>
    <property type="match status" value="1"/>
</dbReference>
<comment type="subcellular location">
    <subcellularLocation>
        <location evidence="1">Membrane</location>
        <topology evidence="1">Multi-pass membrane protein</topology>
    </subcellularLocation>
</comment>
<keyword evidence="3 7" id="KW-1133">Transmembrane helix</keyword>
<dbReference type="GO" id="GO:0016491">
    <property type="term" value="F:oxidoreductase activity"/>
    <property type="evidence" value="ECO:0007669"/>
    <property type="project" value="UniProtKB-KW"/>
</dbReference>
<dbReference type="InterPro" id="IPR039261">
    <property type="entry name" value="FNR_nucleotide-bd"/>
</dbReference>
<evidence type="ECO:0000313" key="9">
    <source>
        <dbReference type="EMBL" id="KAF9328246.1"/>
    </source>
</evidence>
<dbReference type="SUPFAM" id="SSF52343">
    <property type="entry name" value="Ferredoxin reductase-like, C-terminal NADP-linked domain"/>
    <property type="match status" value="1"/>
</dbReference>
<dbReference type="SUPFAM" id="SSF63380">
    <property type="entry name" value="Riboflavin synthase domain-like"/>
    <property type="match status" value="1"/>
</dbReference>
<dbReference type="InterPro" id="IPR017927">
    <property type="entry name" value="FAD-bd_FR_type"/>
</dbReference>
<proteinExistence type="predicted"/>
<dbReference type="Gene3D" id="3.40.50.80">
    <property type="entry name" value="Nucleotide-binding domain of ferredoxin-NADP reductase (FNR) module"/>
    <property type="match status" value="1"/>
</dbReference>
<dbReference type="Pfam" id="PF01794">
    <property type="entry name" value="Ferric_reduct"/>
    <property type="match status" value="1"/>
</dbReference>
<evidence type="ECO:0000256" key="5">
    <source>
        <dbReference type="ARBA" id="ARBA00023065"/>
    </source>
</evidence>
<dbReference type="AlphaFoldDB" id="A0A9P5VJJ0"/>
<feature type="transmembrane region" description="Helical" evidence="7">
    <location>
        <begin position="232"/>
        <end position="250"/>
    </location>
</feature>
<evidence type="ECO:0000259" key="8">
    <source>
        <dbReference type="PROSITE" id="PS51384"/>
    </source>
</evidence>
<feature type="domain" description="FAD-binding FR-type" evidence="8">
    <location>
        <begin position="277"/>
        <end position="420"/>
    </location>
</feature>
<feature type="transmembrane region" description="Helical" evidence="7">
    <location>
        <begin position="110"/>
        <end position="134"/>
    </location>
</feature>
<comment type="caution">
    <text evidence="9">The sequence shown here is derived from an EMBL/GenBank/DDBJ whole genome shotgun (WGS) entry which is preliminary data.</text>
</comment>
<dbReference type="PROSITE" id="PS51384">
    <property type="entry name" value="FAD_FR"/>
    <property type="match status" value="1"/>
</dbReference>
<dbReference type="InterPro" id="IPR013130">
    <property type="entry name" value="Fe3_Rdtase_TM_dom"/>
</dbReference>
<evidence type="ECO:0000256" key="2">
    <source>
        <dbReference type="ARBA" id="ARBA00022692"/>
    </source>
</evidence>
<accession>A0A9P5VJJ0</accession>
<dbReference type="SFLD" id="SFLDS00052">
    <property type="entry name" value="Ferric_Reductase_Domain"/>
    <property type="match status" value="1"/>
</dbReference>
<evidence type="ECO:0000256" key="6">
    <source>
        <dbReference type="ARBA" id="ARBA00023136"/>
    </source>
</evidence>
<name>A0A9P5VJJ0_9FUNG</name>
<feature type="transmembrane region" description="Helical" evidence="7">
    <location>
        <begin position="48"/>
        <end position="69"/>
    </location>
</feature>
<keyword evidence="5" id="KW-0813">Transport</keyword>
<feature type="transmembrane region" description="Helical" evidence="7">
    <location>
        <begin position="642"/>
        <end position="659"/>
    </location>
</feature>
<organism evidence="9 10">
    <name type="scientific">Podila minutissima</name>
    <dbReference type="NCBI Taxonomy" id="64525"/>
    <lineage>
        <taxon>Eukaryota</taxon>
        <taxon>Fungi</taxon>
        <taxon>Fungi incertae sedis</taxon>
        <taxon>Mucoromycota</taxon>
        <taxon>Mortierellomycotina</taxon>
        <taxon>Mortierellomycetes</taxon>
        <taxon>Mortierellales</taxon>
        <taxon>Mortierellaceae</taxon>
        <taxon>Podila</taxon>
    </lineage>
</organism>
<gene>
    <name evidence="9" type="primary">FRE1_1</name>
    <name evidence="9" type="ORF">BG006_008540</name>
</gene>
<protein>
    <submittedName>
        <fullName evidence="9">Ferric/cupric-chelate reductase</fullName>
    </submittedName>
</protein>
<keyword evidence="4" id="KW-0560">Oxidoreductase</keyword>
<evidence type="ECO:0000256" key="4">
    <source>
        <dbReference type="ARBA" id="ARBA00023002"/>
    </source>
</evidence>
<dbReference type="GO" id="GO:0005886">
    <property type="term" value="C:plasma membrane"/>
    <property type="evidence" value="ECO:0007669"/>
    <property type="project" value="TreeGrafter"/>
</dbReference>
<feature type="transmembrane region" description="Helical" evidence="7">
    <location>
        <begin position="690"/>
        <end position="716"/>
    </location>
</feature>
<dbReference type="Proteomes" id="UP000696485">
    <property type="component" value="Unassembled WGS sequence"/>
</dbReference>
<evidence type="ECO:0000313" key="10">
    <source>
        <dbReference type="Proteomes" id="UP000696485"/>
    </source>
</evidence>
<dbReference type="EMBL" id="JAAAUY010000583">
    <property type="protein sequence ID" value="KAF9328246.1"/>
    <property type="molecule type" value="Genomic_DNA"/>
</dbReference>